<dbReference type="InterPro" id="IPR047650">
    <property type="entry name" value="Transpos_IS110"/>
</dbReference>
<dbReference type="OrthoDB" id="5289737at2"/>
<feature type="domain" description="Transposase IS110-like N-terminal" evidence="1">
    <location>
        <begin position="8"/>
        <end position="143"/>
    </location>
</feature>
<evidence type="ECO:0000313" key="4">
    <source>
        <dbReference type="Proteomes" id="UP000238949"/>
    </source>
</evidence>
<dbReference type="RefSeq" id="WP_105935684.1">
    <property type="nucleotide sequence ID" value="NZ_PVNP01000190.1"/>
</dbReference>
<dbReference type="PANTHER" id="PTHR33055:SF3">
    <property type="entry name" value="PUTATIVE TRANSPOSASE FOR IS117-RELATED"/>
    <property type="match status" value="1"/>
</dbReference>
<proteinExistence type="predicted"/>
<protein>
    <submittedName>
        <fullName evidence="3">IS110 family transposase</fullName>
    </submittedName>
</protein>
<dbReference type="AlphaFoldDB" id="A0A2S9V6Z1"/>
<evidence type="ECO:0000313" key="3">
    <source>
        <dbReference type="EMBL" id="PRO72240.1"/>
    </source>
</evidence>
<dbReference type="GO" id="GO:0003677">
    <property type="term" value="F:DNA binding"/>
    <property type="evidence" value="ECO:0007669"/>
    <property type="project" value="InterPro"/>
</dbReference>
<feature type="domain" description="Transposase IS116/IS110/IS902 C-terminal" evidence="2">
    <location>
        <begin position="213"/>
        <end position="290"/>
    </location>
</feature>
<gene>
    <name evidence="3" type="ORF">C6Y40_17435</name>
</gene>
<accession>A0A2S9V6Z1</accession>
<sequence>MYQDNVIALDLAKNVIQVCILDKQNEIKTNRELRRQQVLSWLAKQAPSVVAMEACGSAHYWAKQARALGHQPVLLSARFVKKFVEGHKTDKNDAVAIGIAVRQPNVKPVAIKSNDQLALQALEKMRQHYQDIALATSNMVRAIVFEFGLVIPQGEKAFRERLPDILEDAENGLPMMLRAPLHQQYQFWISLKQQVREAEKQLRAQLKTHEQCNELQKLDGVGPVNALNLYLALGTRGEAFKNGREAAACIGLTPKQHSSGGKVVMLGISQRIAKKQLRANLIQGALAKIKIVAKRAPRNTREVWMKQLIERRGLRRAAVALANKTVRMAWAMVHYQQPYQAPESVAI</sequence>
<dbReference type="Proteomes" id="UP000238949">
    <property type="component" value="Unassembled WGS sequence"/>
</dbReference>
<keyword evidence="4" id="KW-1185">Reference proteome</keyword>
<dbReference type="InterPro" id="IPR003346">
    <property type="entry name" value="Transposase_20"/>
</dbReference>
<dbReference type="GO" id="GO:0006313">
    <property type="term" value="P:DNA transposition"/>
    <property type="evidence" value="ECO:0007669"/>
    <property type="project" value="InterPro"/>
</dbReference>
<organism evidence="3 4">
    <name type="scientific">Alteromonas alba</name>
    <dbReference type="NCBI Taxonomy" id="2079529"/>
    <lineage>
        <taxon>Bacteria</taxon>
        <taxon>Pseudomonadati</taxon>
        <taxon>Pseudomonadota</taxon>
        <taxon>Gammaproteobacteria</taxon>
        <taxon>Alteromonadales</taxon>
        <taxon>Alteromonadaceae</taxon>
        <taxon>Alteromonas/Salinimonas group</taxon>
        <taxon>Alteromonas</taxon>
    </lineage>
</organism>
<dbReference type="NCBIfam" id="NF033542">
    <property type="entry name" value="transpos_IS110"/>
    <property type="match status" value="1"/>
</dbReference>
<dbReference type="Pfam" id="PF01548">
    <property type="entry name" value="DEDD_Tnp_IS110"/>
    <property type="match status" value="1"/>
</dbReference>
<evidence type="ECO:0000259" key="1">
    <source>
        <dbReference type="Pfam" id="PF01548"/>
    </source>
</evidence>
<reference evidence="4" key="1">
    <citation type="journal article" date="2020" name="Int. J. Syst. Evol. Microbiol.">
        <title>Alteromonas alba sp. nov., a marine bacterium isolated from the seawater of the West Pacific Ocean.</title>
        <authorList>
            <person name="Sun C."/>
            <person name="Wu Y.-H."/>
            <person name="Xamxidin M."/>
            <person name="Cheng H."/>
            <person name="Xu X.-W."/>
        </authorList>
    </citation>
    <scope>NUCLEOTIDE SEQUENCE [LARGE SCALE GENOMIC DNA]</scope>
    <source>
        <strain evidence="4">190</strain>
    </source>
</reference>
<dbReference type="Pfam" id="PF02371">
    <property type="entry name" value="Transposase_20"/>
    <property type="match status" value="1"/>
</dbReference>
<comment type="caution">
    <text evidence="3">The sequence shown here is derived from an EMBL/GenBank/DDBJ whole genome shotgun (WGS) entry which is preliminary data.</text>
</comment>
<dbReference type="EMBL" id="PVNP01000190">
    <property type="protein sequence ID" value="PRO72240.1"/>
    <property type="molecule type" value="Genomic_DNA"/>
</dbReference>
<dbReference type="GO" id="GO:0004803">
    <property type="term" value="F:transposase activity"/>
    <property type="evidence" value="ECO:0007669"/>
    <property type="project" value="InterPro"/>
</dbReference>
<dbReference type="PANTHER" id="PTHR33055">
    <property type="entry name" value="TRANSPOSASE FOR INSERTION SEQUENCE ELEMENT IS1111A"/>
    <property type="match status" value="1"/>
</dbReference>
<evidence type="ECO:0000259" key="2">
    <source>
        <dbReference type="Pfam" id="PF02371"/>
    </source>
</evidence>
<dbReference type="InterPro" id="IPR002525">
    <property type="entry name" value="Transp_IS110-like_N"/>
</dbReference>
<name>A0A2S9V6Z1_9ALTE</name>